<dbReference type="SUPFAM" id="SSF55486">
    <property type="entry name" value="Metalloproteases ('zincins'), catalytic domain"/>
    <property type="match status" value="1"/>
</dbReference>
<dbReference type="Proteomes" id="UP001597480">
    <property type="component" value="Unassembled WGS sequence"/>
</dbReference>
<comment type="caution">
    <text evidence="2">The sequence shown here is derived from an EMBL/GenBank/DDBJ whole genome shotgun (WGS) entry which is preliminary data.</text>
</comment>
<evidence type="ECO:0000313" key="2">
    <source>
        <dbReference type="EMBL" id="MFD2601932.1"/>
    </source>
</evidence>
<sequence>MEILIAFIAFSLLAFIISVLLYFIFGRIVEPTYIFLFNKPVYVHFYPFPKELSFSEKAVLEKNFRFYRNLSEQRKKYFRHRIHAFIDNYKFVGRGGLEVTEEMKVKIAATAIMLTFGMREYLPDLFEVIIVYPDVFESANGDYHKGEFNPAAGAIVFSWRDFQEGIEFDNSNINLGLHEFGHVLHVNAMGIKRLGSAFVIYSDMFTSIKQYVAVPYNRDKILNAGYLRDYAFTNEHEFIAVALEYFFESPQEFRQRLPELYEMIKKMINYREN</sequence>
<dbReference type="InterPro" id="IPR010384">
    <property type="entry name" value="MtfA_fam"/>
</dbReference>
<dbReference type="Gene3D" id="1.10.472.150">
    <property type="entry name" value="Glucose-regulated metallo-peptidase M90, N-terminal domain"/>
    <property type="match status" value="1"/>
</dbReference>
<evidence type="ECO:0000256" key="1">
    <source>
        <dbReference type="SAM" id="Phobius"/>
    </source>
</evidence>
<protein>
    <submittedName>
        <fullName evidence="2">Zinc-dependent peptidase</fullName>
    </submittedName>
</protein>
<reference evidence="3" key="1">
    <citation type="journal article" date="2019" name="Int. J. Syst. Evol. Microbiol.">
        <title>The Global Catalogue of Microorganisms (GCM) 10K type strain sequencing project: providing services to taxonomists for standard genome sequencing and annotation.</title>
        <authorList>
            <consortium name="The Broad Institute Genomics Platform"/>
            <consortium name="The Broad Institute Genome Sequencing Center for Infectious Disease"/>
            <person name="Wu L."/>
            <person name="Ma J."/>
        </authorList>
    </citation>
    <scope>NUCLEOTIDE SEQUENCE [LARGE SCALE GENOMIC DNA]</scope>
    <source>
        <strain evidence="3">KCTC 42107</strain>
    </source>
</reference>
<dbReference type="PANTHER" id="PTHR30164">
    <property type="entry name" value="MTFA PEPTIDASE"/>
    <property type="match status" value="1"/>
</dbReference>
<keyword evidence="3" id="KW-1185">Reference proteome</keyword>
<name>A0ABW5NS80_9FLAO</name>
<dbReference type="Gene3D" id="3.40.390.10">
    <property type="entry name" value="Collagenase (Catalytic Domain)"/>
    <property type="match status" value="1"/>
</dbReference>
<feature type="transmembrane region" description="Helical" evidence="1">
    <location>
        <begin position="6"/>
        <end position="25"/>
    </location>
</feature>
<dbReference type="EMBL" id="JBHUMD010000007">
    <property type="protein sequence ID" value="MFD2601932.1"/>
    <property type="molecule type" value="Genomic_DNA"/>
</dbReference>
<keyword evidence="1" id="KW-0472">Membrane</keyword>
<dbReference type="PANTHER" id="PTHR30164:SF2">
    <property type="entry name" value="PROTEIN MTFA"/>
    <property type="match status" value="1"/>
</dbReference>
<dbReference type="InterPro" id="IPR042252">
    <property type="entry name" value="MtfA_N"/>
</dbReference>
<dbReference type="CDD" id="cd20170">
    <property type="entry name" value="Peptidase_M90-like"/>
    <property type="match status" value="1"/>
</dbReference>
<gene>
    <name evidence="2" type="ORF">ACFSR3_07685</name>
</gene>
<dbReference type="RefSeq" id="WP_379820437.1">
    <property type="nucleotide sequence ID" value="NZ_JBHUMD010000007.1"/>
</dbReference>
<accession>A0ABW5NS80</accession>
<keyword evidence="1" id="KW-1133">Transmembrane helix</keyword>
<evidence type="ECO:0000313" key="3">
    <source>
        <dbReference type="Proteomes" id="UP001597480"/>
    </source>
</evidence>
<proteinExistence type="predicted"/>
<dbReference type="InterPro" id="IPR024079">
    <property type="entry name" value="MetalloPept_cat_dom_sf"/>
</dbReference>
<organism evidence="2 3">
    <name type="scientific">Flavobacterium suzhouense</name>
    <dbReference type="NCBI Taxonomy" id="1529638"/>
    <lineage>
        <taxon>Bacteria</taxon>
        <taxon>Pseudomonadati</taxon>
        <taxon>Bacteroidota</taxon>
        <taxon>Flavobacteriia</taxon>
        <taxon>Flavobacteriales</taxon>
        <taxon>Flavobacteriaceae</taxon>
        <taxon>Flavobacterium</taxon>
    </lineage>
</organism>
<keyword evidence="1" id="KW-0812">Transmembrane</keyword>
<dbReference type="Pfam" id="PF06167">
    <property type="entry name" value="Peptidase_M90"/>
    <property type="match status" value="1"/>
</dbReference>